<dbReference type="InterPro" id="IPR002016">
    <property type="entry name" value="Haem_peroxidase"/>
</dbReference>
<feature type="binding site" evidence="14">
    <location>
        <position position="82"/>
    </location>
    <ligand>
        <name>Ca(2+)</name>
        <dbReference type="ChEBI" id="CHEBI:29108"/>
        <label>1</label>
    </ligand>
</feature>
<keyword evidence="7 14" id="KW-0106">Calcium</keyword>
<keyword evidence="5 17" id="KW-0349">Heme</keyword>
<dbReference type="CDD" id="cd00693">
    <property type="entry name" value="secretory_peroxidase"/>
    <property type="match status" value="1"/>
</dbReference>
<feature type="disulfide bond" evidence="16">
    <location>
        <begin position="129"/>
        <end position="330"/>
    </location>
</feature>
<dbReference type="SUPFAM" id="SSF48113">
    <property type="entry name" value="Heme-dependent peroxidases"/>
    <property type="match status" value="1"/>
</dbReference>
<comment type="cofactor">
    <cofactor evidence="14 17">
        <name>Ca(2+)</name>
        <dbReference type="ChEBI" id="CHEBI:29108"/>
    </cofactor>
    <text evidence="14 17">Binds 2 calcium ions per subunit.</text>
</comment>
<dbReference type="GO" id="GO:0042744">
    <property type="term" value="P:hydrogen peroxide catabolic process"/>
    <property type="evidence" value="ECO:0007669"/>
    <property type="project" value="UniProtKB-KW"/>
</dbReference>
<keyword evidence="17" id="KW-0376">Hydrogen peroxide</keyword>
<dbReference type="PANTHER" id="PTHR31388:SF257">
    <property type="entry name" value="PEROXIDASE"/>
    <property type="match status" value="1"/>
</dbReference>
<dbReference type="GO" id="GO:0005576">
    <property type="term" value="C:extracellular region"/>
    <property type="evidence" value="ECO:0007669"/>
    <property type="project" value="UniProtKB-SubCell"/>
</dbReference>
<dbReference type="GO" id="GO:0006979">
    <property type="term" value="P:response to oxidative stress"/>
    <property type="evidence" value="ECO:0007669"/>
    <property type="project" value="UniProtKB-UniRule"/>
</dbReference>
<dbReference type="FunFam" id="1.10.420.10:FF:000001">
    <property type="entry name" value="Peroxidase"/>
    <property type="match status" value="1"/>
</dbReference>
<keyword evidence="17" id="KW-0732">Signal</keyword>
<comment type="caution">
    <text evidence="19">The sequence shown here is derived from an EMBL/GenBank/DDBJ whole genome shotgun (WGS) entry which is preliminary data.</text>
</comment>
<dbReference type="GO" id="GO:0140825">
    <property type="term" value="F:lactoperoxidase activity"/>
    <property type="evidence" value="ECO:0007669"/>
    <property type="project" value="UniProtKB-EC"/>
</dbReference>
<feature type="binding site" evidence="14">
    <location>
        <position position="254"/>
    </location>
    <ligand>
        <name>Ca(2+)</name>
        <dbReference type="ChEBI" id="CHEBI:29108"/>
        <label>2</label>
    </ligand>
</feature>
<comment type="catalytic activity">
    <reaction evidence="1 17">
        <text>2 a phenolic donor + H2O2 = 2 a phenolic radical donor + 2 H2O</text>
        <dbReference type="Rhea" id="RHEA:56136"/>
        <dbReference type="ChEBI" id="CHEBI:15377"/>
        <dbReference type="ChEBI" id="CHEBI:16240"/>
        <dbReference type="ChEBI" id="CHEBI:139520"/>
        <dbReference type="ChEBI" id="CHEBI:139521"/>
        <dbReference type="EC" id="1.11.1.7"/>
    </reaction>
</comment>
<evidence type="ECO:0000256" key="1">
    <source>
        <dbReference type="ARBA" id="ARBA00000189"/>
    </source>
</evidence>
<feature type="binding site" evidence="14">
    <location>
        <position position="202"/>
    </location>
    <ligand>
        <name>Ca(2+)</name>
        <dbReference type="ChEBI" id="CHEBI:29108"/>
        <label>2</label>
    </ligand>
</feature>
<dbReference type="AlphaFoldDB" id="A0AAV0IQY8"/>
<keyword evidence="4 17" id="KW-0575">Peroxidase</keyword>
<feature type="active site" description="Proton acceptor" evidence="12">
    <location>
        <position position="74"/>
    </location>
</feature>
<feature type="binding site" description="axial binding residue" evidence="14">
    <location>
        <position position="201"/>
    </location>
    <ligand>
        <name>heme b</name>
        <dbReference type="ChEBI" id="CHEBI:60344"/>
    </ligand>
    <ligandPart>
        <name>Fe</name>
        <dbReference type="ChEBI" id="CHEBI:18248"/>
    </ligandPart>
</feature>
<evidence type="ECO:0000256" key="2">
    <source>
        <dbReference type="ARBA" id="ARBA00002322"/>
    </source>
</evidence>
<dbReference type="PANTHER" id="PTHR31388">
    <property type="entry name" value="PEROXIDASE 72-RELATED"/>
    <property type="match status" value="1"/>
</dbReference>
<proteinExistence type="inferred from homology"/>
<dbReference type="GO" id="GO:0046872">
    <property type="term" value="F:metal ion binding"/>
    <property type="evidence" value="ECO:0007669"/>
    <property type="project" value="UniProtKB-UniRule"/>
</dbReference>
<evidence type="ECO:0000256" key="13">
    <source>
        <dbReference type="PIRSR" id="PIRSR600823-2"/>
    </source>
</evidence>
<keyword evidence="17" id="KW-0964">Secreted</keyword>
<feature type="chain" id="PRO_5043094357" description="Peroxidase" evidence="17">
    <location>
        <begin position="29"/>
        <end position="335"/>
    </location>
</feature>
<evidence type="ECO:0000256" key="8">
    <source>
        <dbReference type="ARBA" id="ARBA00023002"/>
    </source>
</evidence>
<feature type="binding site" evidence="14">
    <location>
        <position position="84"/>
    </location>
    <ligand>
        <name>Ca(2+)</name>
        <dbReference type="ChEBI" id="CHEBI:29108"/>
        <label>1</label>
    </ligand>
</feature>
<keyword evidence="6 14" id="KW-0479">Metal-binding</keyword>
<evidence type="ECO:0000256" key="6">
    <source>
        <dbReference type="ARBA" id="ARBA00022723"/>
    </source>
</evidence>
<dbReference type="PROSITE" id="PS00436">
    <property type="entry name" value="PEROXIDASE_2"/>
    <property type="match status" value="1"/>
</dbReference>
<feature type="disulfide bond" evidence="16">
    <location>
        <begin position="76"/>
        <end position="81"/>
    </location>
</feature>
<evidence type="ECO:0000256" key="5">
    <source>
        <dbReference type="ARBA" id="ARBA00022617"/>
    </source>
</evidence>
<evidence type="ECO:0000256" key="14">
    <source>
        <dbReference type="PIRSR" id="PIRSR600823-3"/>
    </source>
</evidence>
<evidence type="ECO:0000313" key="20">
    <source>
        <dbReference type="Proteomes" id="UP001154282"/>
    </source>
</evidence>
<dbReference type="Gene3D" id="1.10.520.10">
    <property type="match status" value="1"/>
</dbReference>
<comment type="function">
    <text evidence="2">Removal of H(2)O(2), oxidation of toxic reductants, biosynthesis and degradation of lignin, suberization, auxin catabolism, response to environmental stresses such as wounding, pathogen attack and oxidative stress. These functions might be dependent on each isozyme/isoform in each plant tissue.</text>
</comment>
<evidence type="ECO:0000313" key="19">
    <source>
        <dbReference type="EMBL" id="CAI0399559.1"/>
    </source>
</evidence>
<dbReference type="InterPro" id="IPR033905">
    <property type="entry name" value="Secretory_peroxidase"/>
</dbReference>
<sequence>MESNPTTSYVPLFYCVILTVALRGLCAATNGQELASNYYDLTCPRALAAIRGSVLAAVRKDRRMGASLLRMHFHDCFVTGCDGSVLLDDTPSFRGEKTAGPNDNSLRGFEVIDAVKSQVESLCPGVVSCADILAVAARDSVVALGGPTWAVQLGRKDSTTADYAAANTDLPSPFMDLPALISSFSDKGFTSKQMVALSGAHTIGHATCRVFRDRIHQNNASSSSDNIDASFADSLKSGCPPLAGSNDTSLSPLDAASPAFFDNAYFTNLIANQGLLHSDQQLFGGASTDAHVVDYAKRPRAFLADFAAAMVKMGSLGVITGTDGEVRANCRKING</sequence>
<reference evidence="19" key="1">
    <citation type="submission" date="2022-08" db="EMBL/GenBank/DDBJ databases">
        <authorList>
            <person name="Gutierrez-Valencia J."/>
        </authorList>
    </citation>
    <scope>NUCLEOTIDE SEQUENCE</scope>
</reference>
<feature type="disulfide bond" evidence="16">
    <location>
        <begin position="208"/>
        <end position="239"/>
    </location>
</feature>
<dbReference type="Proteomes" id="UP001154282">
    <property type="component" value="Unassembled WGS sequence"/>
</dbReference>
<feature type="binding site" evidence="14">
    <location>
        <position position="96"/>
    </location>
    <ligand>
        <name>Ca(2+)</name>
        <dbReference type="ChEBI" id="CHEBI:29108"/>
        <label>1</label>
    </ligand>
</feature>
<dbReference type="PRINTS" id="PR00461">
    <property type="entry name" value="PLPEROXIDASE"/>
</dbReference>
<evidence type="ECO:0000256" key="12">
    <source>
        <dbReference type="PIRSR" id="PIRSR600823-1"/>
    </source>
</evidence>
<keyword evidence="8 17" id="KW-0560">Oxidoreductase</keyword>
<dbReference type="Gene3D" id="1.10.420.10">
    <property type="entry name" value="Peroxidase, domain 2"/>
    <property type="match status" value="1"/>
</dbReference>
<feature type="binding site" evidence="14">
    <location>
        <position position="78"/>
    </location>
    <ligand>
        <name>Ca(2+)</name>
        <dbReference type="ChEBI" id="CHEBI:29108"/>
        <label>1</label>
    </ligand>
</feature>
<keyword evidence="11" id="KW-0325">Glycoprotein</keyword>
<feature type="signal peptide" evidence="17">
    <location>
        <begin position="1"/>
        <end position="28"/>
    </location>
</feature>
<feature type="site" description="Transition state stabilizer" evidence="15">
    <location>
        <position position="70"/>
    </location>
</feature>
<organism evidence="19 20">
    <name type="scientific">Linum tenue</name>
    <dbReference type="NCBI Taxonomy" id="586396"/>
    <lineage>
        <taxon>Eukaryota</taxon>
        <taxon>Viridiplantae</taxon>
        <taxon>Streptophyta</taxon>
        <taxon>Embryophyta</taxon>
        <taxon>Tracheophyta</taxon>
        <taxon>Spermatophyta</taxon>
        <taxon>Magnoliopsida</taxon>
        <taxon>eudicotyledons</taxon>
        <taxon>Gunneridae</taxon>
        <taxon>Pentapetalae</taxon>
        <taxon>rosids</taxon>
        <taxon>fabids</taxon>
        <taxon>Malpighiales</taxon>
        <taxon>Linaceae</taxon>
        <taxon>Linum</taxon>
    </lineage>
</organism>
<keyword evidence="20" id="KW-1185">Reference proteome</keyword>
<feature type="binding site" evidence="14">
    <location>
        <position position="75"/>
    </location>
    <ligand>
        <name>Ca(2+)</name>
        <dbReference type="ChEBI" id="CHEBI:29108"/>
        <label>1</label>
    </ligand>
</feature>
<dbReference type="GO" id="GO:0020037">
    <property type="term" value="F:heme binding"/>
    <property type="evidence" value="ECO:0007669"/>
    <property type="project" value="UniProtKB-UniRule"/>
</dbReference>
<feature type="disulfide bond" evidence="16">
    <location>
        <begin position="43"/>
        <end position="123"/>
    </location>
</feature>
<comment type="subcellular location">
    <subcellularLocation>
        <location evidence="17">Secreted</location>
    </subcellularLocation>
</comment>
<evidence type="ECO:0000256" key="16">
    <source>
        <dbReference type="PIRSR" id="PIRSR600823-5"/>
    </source>
</evidence>
<evidence type="ECO:0000256" key="11">
    <source>
        <dbReference type="ARBA" id="ARBA00023180"/>
    </source>
</evidence>
<dbReference type="InterPro" id="IPR000823">
    <property type="entry name" value="Peroxidase_pln"/>
</dbReference>
<dbReference type="Pfam" id="PF00141">
    <property type="entry name" value="peroxidase"/>
    <property type="match status" value="1"/>
</dbReference>
<dbReference type="FunFam" id="1.10.520.10:FF:000009">
    <property type="entry name" value="Peroxidase"/>
    <property type="match status" value="1"/>
</dbReference>
<name>A0AAV0IQY8_9ROSI</name>
<evidence type="ECO:0000256" key="7">
    <source>
        <dbReference type="ARBA" id="ARBA00022837"/>
    </source>
</evidence>
<evidence type="ECO:0000256" key="9">
    <source>
        <dbReference type="ARBA" id="ARBA00023004"/>
    </source>
</evidence>
<accession>A0AAV0IQY8</accession>
<gene>
    <name evidence="19" type="ORF">LITE_LOCUS10370</name>
</gene>
<dbReference type="EMBL" id="CAMGYJ010000004">
    <property type="protein sequence ID" value="CAI0399559.1"/>
    <property type="molecule type" value="Genomic_DNA"/>
</dbReference>
<protein>
    <recommendedName>
        <fullName evidence="3 17">Peroxidase</fullName>
        <ecNumber evidence="3 17">1.11.1.7</ecNumber>
    </recommendedName>
</protein>
<feature type="binding site" evidence="14">
    <location>
        <position position="80"/>
    </location>
    <ligand>
        <name>Ca(2+)</name>
        <dbReference type="ChEBI" id="CHEBI:29108"/>
        <label>1</label>
    </ligand>
</feature>
<dbReference type="InterPro" id="IPR010255">
    <property type="entry name" value="Haem_peroxidase_sf"/>
</dbReference>
<dbReference type="PROSITE" id="PS50873">
    <property type="entry name" value="PEROXIDASE_4"/>
    <property type="match status" value="1"/>
</dbReference>
<feature type="binding site" evidence="13">
    <location>
        <position position="171"/>
    </location>
    <ligand>
        <name>substrate</name>
    </ligand>
</feature>
<dbReference type="PRINTS" id="PR00458">
    <property type="entry name" value="PEROXIDASE"/>
</dbReference>
<dbReference type="InterPro" id="IPR019794">
    <property type="entry name" value="Peroxidases_AS"/>
</dbReference>
<evidence type="ECO:0000256" key="4">
    <source>
        <dbReference type="ARBA" id="ARBA00022559"/>
    </source>
</evidence>
<comment type="cofactor">
    <cofactor evidence="14 17">
        <name>heme b</name>
        <dbReference type="ChEBI" id="CHEBI:60344"/>
    </cofactor>
    <text evidence="14 17">Binds 1 heme b (iron(II)-protoporphyrin IX) group per subunit.</text>
</comment>
<keyword evidence="10 16" id="KW-1015">Disulfide bond</keyword>
<evidence type="ECO:0000256" key="17">
    <source>
        <dbReference type="RuleBase" id="RU362060"/>
    </source>
</evidence>
<feature type="binding site" evidence="14">
    <location>
        <position position="262"/>
    </location>
    <ligand>
        <name>Ca(2+)</name>
        <dbReference type="ChEBI" id="CHEBI:29108"/>
        <label>2</label>
    </ligand>
</feature>
<evidence type="ECO:0000256" key="10">
    <source>
        <dbReference type="ARBA" id="ARBA00023157"/>
    </source>
</evidence>
<comment type="similarity">
    <text evidence="17">Belongs to the peroxidase family. Classical plant (class III) peroxidase subfamily.</text>
</comment>
<evidence type="ECO:0000259" key="18">
    <source>
        <dbReference type="PROSITE" id="PS50873"/>
    </source>
</evidence>
<keyword evidence="9 14" id="KW-0408">Iron</keyword>
<evidence type="ECO:0000256" key="3">
    <source>
        <dbReference type="ARBA" id="ARBA00012313"/>
    </source>
</evidence>
<dbReference type="EC" id="1.11.1.7" evidence="3 17"/>
<feature type="domain" description="Plant heme peroxidase family profile" evidence="18">
    <location>
        <begin position="33"/>
        <end position="334"/>
    </location>
</feature>
<evidence type="ECO:0000256" key="15">
    <source>
        <dbReference type="PIRSR" id="PIRSR600823-4"/>
    </source>
</evidence>